<evidence type="ECO:0000313" key="9">
    <source>
        <dbReference type="Proteomes" id="UP000797356"/>
    </source>
</evidence>
<gene>
    <name evidence="8" type="ORF">COCNU_04G012020</name>
</gene>
<evidence type="ECO:0000313" key="8">
    <source>
        <dbReference type="EMBL" id="KAG1338896.1"/>
    </source>
</evidence>
<comment type="caution">
    <text evidence="8">The sequence shown here is derived from an EMBL/GenBank/DDBJ whole genome shotgun (WGS) entry which is preliminary data.</text>
</comment>
<dbReference type="InterPro" id="IPR013520">
    <property type="entry name" value="Ribonucl_H"/>
</dbReference>
<feature type="domain" description="Exonuclease" evidence="7">
    <location>
        <begin position="4"/>
        <end position="176"/>
    </location>
</feature>
<dbReference type="InterPro" id="IPR012337">
    <property type="entry name" value="RNaseH-like_sf"/>
</dbReference>
<sequence>MGDQIVFFDVETTMPARAGRKFWLLEFGAILVCPRKLVEVDSYCTLIRPGDLSTVSPKRFSGITREAVAAAPVFEEVADRIFELLNGRVWAGHNIQRFDCPRIREAFADIGRPAPEPIGVFDSLAVLNRGFGRRAGDLKMATLASYFGLGQQKHRSLDDVRMNLEVLKHCATVLLLESSLPQILPNRDTGSLEMVTRSRANGRSCGEEASRKSPPTSLVNHRAVPYKKDKLGKVMEQELKKLELVIDSIHEEMIFLRQRLTLKEQKFCDIIMKIHCKLPLICPGNFFNVLFAGLERPLRSRCIVQAIGTF</sequence>
<reference evidence="8" key="1">
    <citation type="journal article" date="2017" name="Gigascience">
        <title>The genome draft of coconut (Cocos nucifera).</title>
        <authorList>
            <person name="Xiao Y."/>
            <person name="Xu P."/>
            <person name="Fan H."/>
            <person name="Baudouin L."/>
            <person name="Xia W."/>
            <person name="Bocs S."/>
            <person name="Xu J."/>
            <person name="Li Q."/>
            <person name="Guo A."/>
            <person name="Zhou L."/>
            <person name="Li J."/>
            <person name="Wu Y."/>
            <person name="Ma Z."/>
            <person name="Armero A."/>
            <person name="Issali A.E."/>
            <person name="Liu N."/>
            <person name="Peng M."/>
            <person name="Yang Y."/>
        </authorList>
    </citation>
    <scope>NUCLEOTIDE SEQUENCE</scope>
    <source>
        <tissue evidence="8">Spear leaf of Hainan Tall coconut</tissue>
    </source>
</reference>
<evidence type="ECO:0000256" key="1">
    <source>
        <dbReference type="ARBA" id="ARBA00001946"/>
    </source>
</evidence>
<dbReference type="EMBL" id="CM017875">
    <property type="protein sequence ID" value="KAG1338896.1"/>
    <property type="molecule type" value="Genomic_DNA"/>
</dbReference>
<evidence type="ECO:0000256" key="6">
    <source>
        <dbReference type="SAM" id="MobiDB-lite"/>
    </source>
</evidence>
<evidence type="ECO:0000259" key="7">
    <source>
        <dbReference type="SMART" id="SM00479"/>
    </source>
</evidence>
<evidence type="ECO:0000256" key="4">
    <source>
        <dbReference type="ARBA" id="ARBA00022839"/>
    </source>
</evidence>
<keyword evidence="3" id="KW-0378">Hydrolase</keyword>
<feature type="region of interest" description="Disordered" evidence="6">
    <location>
        <begin position="198"/>
        <end position="218"/>
    </location>
</feature>
<evidence type="ECO:0000256" key="2">
    <source>
        <dbReference type="ARBA" id="ARBA00022723"/>
    </source>
</evidence>
<dbReference type="Gene3D" id="3.30.420.10">
    <property type="entry name" value="Ribonuclease H-like superfamily/Ribonuclease H"/>
    <property type="match status" value="1"/>
</dbReference>
<protein>
    <recommendedName>
        <fullName evidence="7">Exonuclease domain-containing protein</fullName>
    </recommendedName>
</protein>
<keyword evidence="4" id="KW-0269">Exonuclease</keyword>
<evidence type="ECO:0000256" key="5">
    <source>
        <dbReference type="ARBA" id="ARBA00022842"/>
    </source>
</evidence>
<dbReference type="FunFam" id="3.30.420.10:FF:000040">
    <property type="entry name" value="Exonuclease family protein"/>
    <property type="match status" value="1"/>
</dbReference>
<dbReference type="Pfam" id="PF00929">
    <property type="entry name" value="RNase_T"/>
    <property type="match status" value="1"/>
</dbReference>
<keyword evidence="2" id="KW-0479">Metal-binding</keyword>
<dbReference type="InterPro" id="IPR036397">
    <property type="entry name" value="RNaseH_sf"/>
</dbReference>
<dbReference type="Proteomes" id="UP000797356">
    <property type="component" value="Chromosome 4"/>
</dbReference>
<accession>A0A8K0I6S4</accession>
<dbReference type="AlphaFoldDB" id="A0A8K0I6S4"/>
<keyword evidence="4" id="KW-0540">Nuclease</keyword>
<evidence type="ECO:0000256" key="3">
    <source>
        <dbReference type="ARBA" id="ARBA00022801"/>
    </source>
</evidence>
<dbReference type="SMART" id="SM00479">
    <property type="entry name" value="EXOIII"/>
    <property type="match status" value="1"/>
</dbReference>
<organism evidence="8 9">
    <name type="scientific">Cocos nucifera</name>
    <name type="common">Coconut palm</name>
    <dbReference type="NCBI Taxonomy" id="13894"/>
    <lineage>
        <taxon>Eukaryota</taxon>
        <taxon>Viridiplantae</taxon>
        <taxon>Streptophyta</taxon>
        <taxon>Embryophyta</taxon>
        <taxon>Tracheophyta</taxon>
        <taxon>Spermatophyta</taxon>
        <taxon>Magnoliopsida</taxon>
        <taxon>Liliopsida</taxon>
        <taxon>Arecaceae</taxon>
        <taxon>Arecoideae</taxon>
        <taxon>Cocoseae</taxon>
        <taxon>Attaleinae</taxon>
        <taxon>Cocos</taxon>
    </lineage>
</organism>
<dbReference type="SUPFAM" id="SSF53098">
    <property type="entry name" value="Ribonuclease H-like"/>
    <property type="match status" value="1"/>
</dbReference>
<keyword evidence="9" id="KW-1185">Reference proteome</keyword>
<dbReference type="OrthoDB" id="2018529at2759"/>
<proteinExistence type="predicted"/>
<dbReference type="PANTHER" id="PTHR30231">
    <property type="entry name" value="DNA POLYMERASE III SUBUNIT EPSILON"/>
    <property type="match status" value="1"/>
</dbReference>
<comment type="cofactor">
    <cofactor evidence="1">
        <name>Mg(2+)</name>
        <dbReference type="ChEBI" id="CHEBI:18420"/>
    </cofactor>
</comment>
<name>A0A8K0I6S4_COCNU</name>
<keyword evidence="5" id="KW-0460">Magnesium</keyword>
<dbReference type="GO" id="GO:0008408">
    <property type="term" value="F:3'-5' exonuclease activity"/>
    <property type="evidence" value="ECO:0007669"/>
    <property type="project" value="TreeGrafter"/>
</dbReference>
<dbReference type="GO" id="GO:0046872">
    <property type="term" value="F:metal ion binding"/>
    <property type="evidence" value="ECO:0007669"/>
    <property type="project" value="UniProtKB-KW"/>
</dbReference>
<dbReference type="PANTHER" id="PTHR30231:SF26">
    <property type="entry name" value="PROTEIN NEN4"/>
    <property type="match status" value="1"/>
</dbReference>
<dbReference type="CDD" id="cd06127">
    <property type="entry name" value="DEDDh"/>
    <property type="match status" value="1"/>
</dbReference>
<reference evidence="8" key="2">
    <citation type="submission" date="2019-07" db="EMBL/GenBank/DDBJ databases">
        <authorList>
            <person name="Yang Y."/>
            <person name="Bocs S."/>
            <person name="Baudouin L."/>
        </authorList>
    </citation>
    <scope>NUCLEOTIDE SEQUENCE</scope>
    <source>
        <tissue evidence="8">Spear leaf of Hainan Tall coconut</tissue>
    </source>
</reference>
<dbReference type="GO" id="GO:0003676">
    <property type="term" value="F:nucleic acid binding"/>
    <property type="evidence" value="ECO:0007669"/>
    <property type="project" value="InterPro"/>
</dbReference>